<proteinExistence type="predicted"/>
<name>A0A2L1GP80_9BACT</name>
<dbReference type="Pfam" id="PF25794">
    <property type="entry name" value="SACS"/>
    <property type="match status" value="1"/>
</dbReference>
<dbReference type="PANTHER" id="PTHR32387">
    <property type="entry name" value="WU:FJ29H11"/>
    <property type="match status" value="1"/>
</dbReference>
<dbReference type="Gene3D" id="3.30.565.10">
    <property type="entry name" value="Histidine kinase-like ATPase, C-terminal domain"/>
    <property type="match status" value="1"/>
</dbReference>
<dbReference type="Proteomes" id="UP000239867">
    <property type="component" value="Chromosome"/>
</dbReference>
<dbReference type="InterPro" id="IPR052957">
    <property type="entry name" value="Auxin_embryo_med"/>
</dbReference>
<gene>
    <name evidence="2" type="ORF">CAY53_08385</name>
</gene>
<reference evidence="2 3" key="1">
    <citation type="journal article" date="2018" name="MBio">
        <title>Insights into the evolution of host association through the isolation and characterization of a novel human periodontal pathobiont, Desulfobulbus oralis.</title>
        <authorList>
            <person name="Cross K.L."/>
            <person name="Chirania P."/>
            <person name="Xiong W."/>
            <person name="Beall C.J."/>
            <person name="Elkins J.G."/>
            <person name="Giannone R.J."/>
            <person name="Griffen A.L."/>
            <person name="Guss A.M."/>
            <person name="Hettich R.L."/>
            <person name="Joshi S.S."/>
            <person name="Mokrzan E.M."/>
            <person name="Martin R.K."/>
            <person name="Zhulin I.B."/>
            <person name="Leys E.J."/>
            <person name="Podar M."/>
        </authorList>
    </citation>
    <scope>NUCLEOTIDE SEQUENCE [LARGE SCALE GENOMIC DNA]</scope>
    <source>
        <strain evidence="2 3">ORNL</strain>
    </source>
</reference>
<dbReference type="InterPro" id="IPR036890">
    <property type="entry name" value="HATPase_C_sf"/>
</dbReference>
<accession>A0A2L1GP80</accession>
<dbReference type="EMBL" id="CP021255">
    <property type="protein sequence ID" value="AVD71479.1"/>
    <property type="molecule type" value="Genomic_DNA"/>
</dbReference>
<keyword evidence="3" id="KW-1185">Reference proteome</keyword>
<organism evidence="2 3">
    <name type="scientific">Desulfobulbus oralis</name>
    <dbReference type="NCBI Taxonomy" id="1986146"/>
    <lineage>
        <taxon>Bacteria</taxon>
        <taxon>Pseudomonadati</taxon>
        <taxon>Thermodesulfobacteriota</taxon>
        <taxon>Desulfobulbia</taxon>
        <taxon>Desulfobulbales</taxon>
        <taxon>Desulfobulbaceae</taxon>
        <taxon>Desulfobulbus</taxon>
    </lineage>
</organism>
<protein>
    <recommendedName>
        <fullName evidence="1">Sacsin/Nov domain-containing protein</fullName>
    </recommendedName>
</protein>
<evidence type="ECO:0000313" key="3">
    <source>
        <dbReference type="Proteomes" id="UP000239867"/>
    </source>
</evidence>
<dbReference type="PANTHER" id="PTHR32387:SF0">
    <property type="entry name" value="PROTEIN NO VEIN"/>
    <property type="match status" value="1"/>
</dbReference>
<dbReference type="RefSeq" id="WP_104936734.1">
    <property type="nucleotide sequence ID" value="NZ_CP021255.1"/>
</dbReference>
<dbReference type="InterPro" id="IPR058210">
    <property type="entry name" value="SACS/Nov_dom"/>
</dbReference>
<evidence type="ECO:0000313" key="2">
    <source>
        <dbReference type="EMBL" id="AVD71479.1"/>
    </source>
</evidence>
<feature type="domain" description="Sacsin/Nov" evidence="1">
    <location>
        <begin position="75"/>
        <end position="130"/>
    </location>
</feature>
<dbReference type="KEGG" id="deo:CAY53_08385"/>
<dbReference type="NCBIfam" id="NF047352">
    <property type="entry name" value="P_loop_sacsin"/>
    <property type="match status" value="1"/>
</dbReference>
<evidence type="ECO:0000259" key="1">
    <source>
        <dbReference type="Pfam" id="PF25794"/>
    </source>
</evidence>
<sequence length="466" mass="53859">MPNSIEELAQTRQRWIDASKENHFEEGIKRLLTELYPDNAHFIYELLQNAEDTHASKVRFTLSNEKIVFEHNGRRLFDYNDVESITNIGANNKRDDLTNIGKFGVGFKAVFAYTNTPEIHSGDFHFRIRDLVVPVVSGVRKIRLDERITRFIFPFDHSAKQPRQAVEEIKRGFEALNDNTLLFLKHIHLIEYFLPDGTLGYLKRISHRNGRIDITHASHHKGRKTVSHWLRYHKDVVVVDDFGDPQKCRIAIAYSLQKGDWKKNNAEWEIVPLDRGQVSIYFPAEKETSGLKFHIHAPFASTVARDSVRNCEANCQLRNCIAELVVDSLTDIRDSGMLTMDFLAVLPNRIDNLLPFYEPIREAIVCAFKERELTPTRSGKHAPADRLYRGPAKIAEALNDEDLSLLTNFEPPLWAANPPQQNQREDRFLDSLEIDTFGWNELIEKISPPHSILYNDQQKQENRAHQ</sequence>
<dbReference type="OrthoDB" id="9802640at2"/>
<dbReference type="SUPFAM" id="SSF55874">
    <property type="entry name" value="ATPase domain of HSP90 chaperone/DNA topoisomerase II/histidine kinase"/>
    <property type="match status" value="1"/>
</dbReference>
<dbReference type="AlphaFoldDB" id="A0A2L1GP80"/>